<name>A0A6M3IWQ0_9ZZZZ</name>
<proteinExistence type="predicted"/>
<gene>
    <name evidence="2" type="ORF">MM415A00246_0059</name>
    <name evidence="1" type="ORF">MM415B00896_0011</name>
</gene>
<dbReference type="EMBL" id="MT141451">
    <property type="protein sequence ID" value="QJA61734.1"/>
    <property type="molecule type" value="Genomic_DNA"/>
</dbReference>
<reference evidence="1" key="1">
    <citation type="submission" date="2020-03" db="EMBL/GenBank/DDBJ databases">
        <title>The deep terrestrial virosphere.</title>
        <authorList>
            <person name="Holmfeldt K."/>
            <person name="Nilsson E."/>
            <person name="Simone D."/>
            <person name="Lopez-Fernandez M."/>
            <person name="Wu X."/>
            <person name="de Brujin I."/>
            <person name="Lundin D."/>
            <person name="Andersson A."/>
            <person name="Bertilsson S."/>
            <person name="Dopson M."/>
        </authorList>
    </citation>
    <scope>NUCLEOTIDE SEQUENCE</scope>
    <source>
        <strain evidence="2">MM415A00246</strain>
        <strain evidence="1">MM415B00896</strain>
    </source>
</reference>
<sequence length="133" mass="13950">MANTLHDISGEHRDCIPFPAVAAATASGIFASWQAPFTAKIQLVELFFSSAITGQNTASCNFNLLDDNQSVELANVDFAASTDAAVGTAVTLYTATSPGDAVVVDDMIYLQKEKVGNGHLTPHGLMVVTYLAA</sequence>
<evidence type="ECO:0000313" key="1">
    <source>
        <dbReference type="EMBL" id="QJA61734.1"/>
    </source>
</evidence>
<organism evidence="1">
    <name type="scientific">viral metagenome</name>
    <dbReference type="NCBI Taxonomy" id="1070528"/>
    <lineage>
        <taxon>unclassified sequences</taxon>
        <taxon>metagenomes</taxon>
        <taxon>organismal metagenomes</taxon>
    </lineage>
</organism>
<accession>A0A6M3IWQ0</accession>
<protein>
    <submittedName>
        <fullName evidence="1">Uncharacterized protein</fullName>
    </submittedName>
</protein>
<dbReference type="AlphaFoldDB" id="A0A6M3IWQ0"/>
<dbReference type="EMBL" id="MT142520">
    <property type="protein sequence ID" value="QJA83937.1"/>
    <property type="molecule type" value="Genomic_DNA"/>
</dbReference>
<evidence type="ECO:0000313" key="2">
    <source>
        <dbReference type="EMBL" id="QJA83937.1"/>
    </source>
</evidence>